<dbReference type="InterPro" id="IPR007176">
    <property type="entry name" value="DUF365"/>
</dbReference>
<dbReference type="Proteomes" id="UP000053462">
    <property type="component" value="Unassembled WGS sequence"/>
</dbReference>
<dbReference type="PIRSF" id="PIRSF006031">
    <property type="entry name" value="UCP006031"/>
    <property type="match status" value="1"/>
</dbReference>
<sequence length="150" mass="17622">MTRSEDVIGATFPVPKPLLGRILDEGKTVFVKPSTLRLKPGMKLVFYASHEDQGWHGEAEVESVEHFTNVEDIIKKYKDELFLTPEELRKYERDRAKWHSRGRRPRPWMVVRLKNVRKYPKVVKPKRFIAVSGRYVKEDEYGEILKRAGI</sequence>
<name>A0A117IU69_9EURY</name>
<evidence type="ECO:0000313" key="1">
    <source>
        <dbReference type="EMBL" id="KUH34834.1"/>
    </source>
</evidence>
<evidence type="ECO:0000313" key="2">
    <source>
        <dbReference type="Proteomes" id="UP000053462"/>
    </source>
</evidence>
<protein>
    <submittedName>
        <fullName evidence="1">Uncharacterized protein</fullName>
    </submittedName>
</protein>
<dbReference type="STRING" id="227598.APY94_00220"/>
<dbReference type="Pfam" id="PF04033">
    <property type="entry name" value="DUF365"/>
    <property type="match status" value="1"/>
</dbReference>
<dbReference type="AlphaFoldDB" id="A0A117IU69"/>
<keyword evidence="2" id="KW-1185">Reference proteome</keyword>
<dbReference type="RefSeq" id="WP_058937734.1">
    <property type="nucleotide sequence ID" value="NZ_LLYW01000001.1"/>
</dbReference>
<gene>
    <name evidence="1" type="ORF">APY94_00220</name>
</gene>
<accession>A0A117IU69</accession>
<reference evidence="1 2" key="1">
    <citation type="submission" date="2015-10" db="EMBL/GenBank/DDBJ databases">
        <title>Draft genome sequence of Thermococcus celericrescens strain DSM 17994.</title>
        <authorList>
            <person name="Hong S.-J."/>
            <person name="Park C.-E."/>
            <person name="Shin J.-H."/>
        </authorList>
    </citation>
    <scope>NUCLEOTIDE SEQUENCE [LARGE SCALE GENOMIC DNA]</scope>
    <source>
        <strain evidence="1 2">DSM 17994</strain>
    </source>
</reference>
<proteinExistence type="predicted"/>
<dbReference type="Gene3D" id="2.30.130.30">
    <property type="entry name" value="Hypothetical protein"/>
    <property type="match status" value="1"/>
</dbReference>
<organism evidence="1 2">
    <name type="scientific">Thermococcus celericrescens</name>
    <dbReference type="NCBI Taxonomy" id="227598"/>
    <lineage>
        <taxon>Archaea</taxon>
        <taxon>Methanobacteriati</taxon>
        <taxon>Methanobacteriota</taxon>
        <taxon>Thermococci</taxon>
        <taxon>Thermococcales</taxon>
        <taxon>Thermococcaceae</taxon>
        <taxon>Thermococcus</taxon>
    </lineage>
</organism>
<comment type="caution">
    <text evidence="1">The sequence shown here is derived from an EMBL/GenBank/DDBJ whole genome shotgun (WGS) entry which is preliminary data.</text>
</comment>
<dbReference type="OrthoDB" id="68955at2157"/>
<dbReference type="EMBL" id="LLYW01000001">
    <property type="protein sequence ID" value="KUH34834.1"/>
    <property type="molecule type" value="Genomic_DNA"/>
</dbReference>